<keyword evidence="5" id="KW-1185">Reference proteome</keyword>
<name>A0A8J3IV40_9CHLR</name>
<feature type="domain" description="Adenylyltransferase AadA C-terminal" evidence="3">
    <location>
        <begin position="149"/>
        <end position="254"/>
    </location>
</feature>
<gene>
    <name evidence="4" type="ORF">KSF_084670</name>
</gene>
<dbReference type="InterPro" id="IPR002934">
    <property type="entry name" value="Polymerase_NTP_transf_dom"/>
</dbReference>
<dbReference type="AlphaFoldDB" id="A0A8J3IV40"/>
<dbReference type="InterPro" id="IPR025184">
    <property type="entry name" value="AadA_C"/>
</dbReference>
<dbReference type="InterPro" id="IPR043519">
    <property type="entry name" value="NT_sf"/>
</dbReference>
<sequence length="260" mass="30009">MSPTQHPTPNADVNMLLLTLLARMQTILKNRLVGFYLHGSLSLGDFDPEASDVDFLVVTTEELRGEILDELHTMHNEIAASGLRYANSLEGSYISCAALRQYDPRNARHPAISVNRQLQVKHHKSSWIIDRYIVREYGIILWGPSPKTLINPISPQQLREAVYVLLDEYWTKQNTEPEEWSPLHYQAYAVLSMCRVLYTLQYGTIIPKPQAAAWAIQTLEPAWKPLIERALSWRHQHEKDDPTETLAFVRYMINRSKEEM</sequence>
<accession>A0A8J3IV40</accession>
<evidence type="ECO:0000259" key="2">
    <source>
        <dbReference type="Pfam" id="PF01909"/>
    </source>
</evidence>
<dbReference type="Pfam" id="PF01909">
    <property type="entry name" value="NTP_transf_2"/>
    <property type="match status" value="1"/>
</dbReference>
<dbReference type="GO" id="GO:0016779">
    <property type="term" value="F:nucleotidyltransferase activity"/>
    <property type="evidence" value="ECO:0007669"/>
    <property type="project" value="InterPro"/>
</dbReference>
<organism evidence="4 5">
    <name type="scientific">Reticulibacter mediterranei</name>
    <dbReference type="NCBI Taxonomy" id="2778369"/>
    <lineage>
        <taxon>Bacteria</taxon>
        <taxon>Bacillati</taxon>
        <taxon>Chloroflexota</taxon>
        <taxon>Ktedonobacteria</taxon>
        <taxon>Ktedonobacterales</taxon>
        <taxon>Reticulibacteraceae</taxon>
        <taxon>Reticulibacter</taxon>
    </lineage>
</organism>
<dbReference type="Proteomes" id="UP000597444">
    <property type="component" value="Unassembled WGS sequence"/>
</dbReference>
<evidence type="ECO:0000259" key="3">
    <source>
        <dbReference type="Pfam" id="PF13427"/>
    </source>
</evidence>
<proteinExistence type="predicted"/>
<evidence type="ECO:0000313" key="4">
    <source>
        <dbReference type="EMBL" id="GHO98419.1"/>
    </source>
</evidence>
<evidence type="ECO:0000256" key="1">
    <source>
        <dbReference type="ARBA" id="ARBA00022679"/>
    </source>
</evidence>
<protein>
    <recommendedName>
        <fullName evidence="6">Adenylyltransferase AadA C-terminal domain-containing protein</fullName>
    </recommendedName>
</protein>
<dbReference type="RefSeq" id="WP_220209174.1">
    <property type="nucleotide sequence ID" value="NZ_BNJK01000002.1"/>
</dbReference>
<feature type="domain" description="Polymerase nucleotidyl transferase" evidence="2">
    <location>
        <begin position="29"/>
        <end position="71"/>
    </location>
</feature>
<dbReference type="Gene3D" id="3.30.460.10">
    <property type="entry name" value="Beta Polymerase, domain 2"/>
    <property type="match status" value="1"/>
</dbReference>
<dbReference type="EMBL" id="BNJK01000002">
    <property type="protein sequence ID" value="GHO98419.1"/>
    <property type="molecule type" value="Genomic_DNA"/>
</dbReference>
<comment type="caution">
    <text evidence="4">The sequence shown here is derived from an EMBL/GenBank/DDBJ whole genome shotgun (WGS) entry which is preliminary data.</text>
</comment>
<reference evidence="4" key="1">
    <citation type="submission" date="2020-10" db="EMBL/GenBank/DDBJ databases">
        <title>Taxonomic study of unclassified bacteria belonging to the class Ktedonobacteria.</title>
        <authorList>
            <person name="Yabe S."/>
            <person name="Wang C.M."/>
            <person name="Zheng Y."/>
            <person name="Sakai Y."/>
            <person name="Cavaletti L."/>
            <person name="Monciardini P."/>
            <person name="Donadio S."/>
        </authorList>
    </citation>
    <scope>NUCLEOTIDE SEQUENCE</scope>
    <source>
        <strain evidence="4">ID150040</strain>
    </source>
</reference>
<dbReference type="CDD" id="cd05403">
    <property type="entry name" value="NT_KNTase_like"/>
    <property type="match status" value="1"/>
</dbReference>
<dbReference type="SUPFAM" id="SSF81301">
    <property type="entry name" value="Nucleotidyltransferase"/>
    <property type="match status" value="1"/>
</dbReference>
<evidence type="ECO:0008006" key="6">
    <source>
        <dbReference type="Google" id="ProtNLM"/>
    </source>
</evidence>
<keyword evidence="1" id="KW-0808">Transferase</keyword>
<evidence type="ECO:0000313" key="5">
    <source>
        <dbReference type="Proteomes" id="UP000597444"/>
    </source>
</evidence>
<dbReference type="Pfam" id="PF13427">
    <property type="entry name" value="AadA_C"/>
    <property type="match status" value="1"/>
</dbReference>